<evidence type="ECO:0000313" key="1">
    <source>
        <dbReference type="EMBL" id="WHZ55733.1"/>
    </source>
</evidence>
<accession>A0ACD4R5V0</accession>
<organism evidence="1 2">
    <name type="scientific">Metabacillus hrfriensis</name>
    <dbReference type="NCBI Taxonomy" id="3048891"/>
    <lineage>
        <taxon>Bacteria</taxon>
        <taxon>Bacillati</taxon>
        <taxon>Bacillota</taxon>
        <taxon>Bacilli</taxon>
        <taxon>Bacillales</taxon>
        <taxon>Bacillaceae</taxon>
        <taxon>Metabacillus</taxon>
    </lineage>
</organism>
<name>A0ACD4R5V0_9BACI</name>
<protein>
    <submittedName>
        <fullName evidence="1">Uncharacterized protein</fullName>
    </submittedName>
</protein>
<dbReference type="EMBL" id="CP126116">
    <property type="protein sequence ID" value="WHZ55733.1"/>
    <property type="molecule type" value="Genomic_DNA"/>
</dbReference>
<sequence length="94" mass="10736">MKKVVIVIRSMIIGGIEKSLISLLESMPNDNFDVTVLVMGNGDEKSTIEKIMNNMKKTKFITAFKIASYTLLAKRAATMYEQEEYHSKMLPNFR</sequence>
<proteinExistence type="predicted"/>
<reference evidence="2" key="1">
    <citation type="journal article" date="2025" name="Aquaculture">
        <title>Assessment of the bioflocculant production and safety properties of Metabacillus hrfriensis sp. nov. based on phenotypic and whole-genome sequencing analysis.</title>
        <authorList>
            <person name="Zhang R."/>
            <person name="Zhao Z."/>
            <person name="Luo L."/>
            <person name="Wang S."/>
            <person name="Guo K."/>
            <person name="Xu W."/>
        </authorList>
    </citation>
    <scope>NUCLEOTIDE SEQUENCE [LARGE SCALE GENOMIC DNA]</scope>
    <source>
        <strain evidence="2">CT-WN-B3</strain>
    </source>
</reference>
<keyword evidence="2" id="KW-1185">Reference proteome</keyword>
<evidence type="ECO:0000313" key="2">
    <source>
        <dbReference type="Proteomes" id="UP001226091"/>
    </source>
</evidence>
<gene>
    <name evidence="1" type="ORF">QLQ22_13465</name>
</gene>
<dbReference type="Proteomes" id="UP001226091">
    <property type="component" value="Chromosome"/>
</dbReference>